<dbReference type="Proteomes" id="UP000053820">
    <property type="component" value="Unassembled WGS sequence"/>
</dbReference>
<accession>A0A0C9VPU9</accession>
<keyword evidence="3" id="KW-1185">Reference proteome</keyword>
<name>A0A0C9VPU9_9AGAM</name>
<feature type="compositionally biased region" description="Acidic residues" evidence="1">
    <location>
        <begin position="377"/>
        <end position="418"/>
    </location>
</feature>
<evidence type="ECO:0000313" key="3">
    <source>
        <dbReference type="Proteomes" id="UP000053820"/>
    </source>
</evidence>
<sequence length="418" mass="45907">MPITNEHETLGAITERATHAPELEMLNSSRMHKIIELVCSPGLGHIETPDHKKILDPSVAFALKTFLTTLSTVSNRQVTRMRDPEADQTMASQPSEILFAISKLGLGSNLEVLQSATEKEAAEYWRGRSAQELQAKGQTATSSTSTIEYSNKLNHARVQNAKAMAKRMLKLDKAKLPLEPLSAAYIHEELESDSEMVVDKVPSATAKGKGKQKEGSATSKHLQPVASGAGTPHSEKRGAPDGGFDESKQPHSKPRTDAFTFEELVTRLKAMENDKENMLSQDTWDTVKAALTTSKPLPEDISVSALFKLLFSIRDKLSNSGMEASILNVYIRTQGACPQQYELFTWLKSSWGTNATIGEYVMGELQTWEQKTMEGLETMEDEDMDVDDGENDDDSGPGTDDEASGDNDGDEYEDEGSE</sequence>
<gene>
    <name evidence="2" type="ORF">HYDPIDRAFT_170653</name>
</gene>
<proteinExistence type="predicted"/>
<protein>
    <submittedName>
        <fullName evidence="2">Uncharacterized protein</fullName>
    </submittedName>
</protein>
<dbReference type="EMBL" id="KN839882">
    <property type="protein sequence ID" value="KIJ59675.1"/>
    <property type="molecule type" value="Genomic_DNA"/>
</dbReference>
<feature type="compositionally biased region" description="Basic and acidic residues" evidence="1">
    <location>
        <begin position="233"/>
        <end position="249"/>
    </location>
</feature>
<dbReference type="HOGENOM" id="CLU_657315_0_0_1"/>
<feature type="region of interest" description="Disordered" evidence="1">
    <location>
        <begin position="204"/>
        <end position="257"/>
    </location>
</feature>
<evidence type="ECO:0000256" key="1">
    <source>
        <dbReference type="SAM" id="MobiDB-lite"/>
    </source>
</evidence>
<feature type="region of interest" description="Disordered" evidence="1">
    <location>
        <begin position="376"/>
        <end position="418"/>
    </location>
</feature>
<evidence type="ECO:0000313" key="2">
    <source>
        <dbReference type="EMBL" id="KIJ59675.1"/>
    </source>
</evidence>
<organism evidence="2 3">
    <name type="scientific">Hydnomerulius pinastri MD-312</name>
    <dbReference type="NCBI Taxonomy" id="994086"/>
    <lineage>
        <taxon>Eukaryota</taxon>
        <taxon>Fungi</taxon>
        <taxon>Dikarya</taxon>
        <taxon>Basidiomycota</taxon>
        <taxon>Agaricomycotina</taxon>
        <taxon>Agaricomycetes</taxon>
        <taxon>Agaricomycetidae</taxon>
        <taxon>Boletales</taxon>
        <taxon>Boletales incertae sedis</taxon>
        <taxon>Leucogyrophana</taxon>
    </lineage>
</organism>
<reference evidence="2 3" key="1">
    <citation type="submission" date="2014-04" db="EMBL/GenBank/DDBJ databases">
        <title>Evolutionary Origins and Diversification of the Mycorrhizal Mutualists.</title>
        <authorList>
            <consortium name="DOE Joint Genome Institute"/>
            <consortium name="Mycorrhizal Genomics Consortium"/>
            <person name="Kohler A."/>
            <person name="Kuo A."/>
            <person name="Nagy L.G."/>
            <person name="Floudas D."/>
            <person name="Copeland A."/>
            <person name="Barry K.W."/>
            <person name="Cichocki N."/>
            <person name="Veneault-Fourrey C."/>
            <person name="LaButti K."/>
            <person name="Lindquist E.A."/>
            <person name="Lipzen A."/>
            <person name="Lundell T."/>
            <person name="Morin E."/>
            <person name="Murat C."/>
            <person name="Riley R."/>
            <person name="Ohm R."/>
            <person name="Sun H."/>
            <person name="Tunlid A."/>
            <person name="Henrissat B."/>
            <person name="Grigoriev I.V."/>
            <person name="Hibbett D.S."/>
            <person name="Martin F."/>
        </authorList>
    </citation>
    <scope>NUCLEOTIDE SEQUENCE [LARGE SCALE GENOMIC DNA]</scope>
    <source>
        <strain evidence="2 3">MD-312</strain>
    </source>
</reference>
<dbReference type="AlphaFoldDB" id="A0A0C9VPU9"/>